<organism evidence="2">
    <name type="scientific">freshwater metagenome</name>
    <dbReference type="NCBI Taxonomy" id="449393"/>
    <lineage>
        <taxon>unclassified sequences</taxon>
        <taxon>metagenomes</taxon>
        <taxon>ecological metagenomes</taxon>
    </lineage>
</organism>
<gene>
    <name evidence="2" type="ORF">UFOPK3124_00163</name>
</gene>
<dbReference type="EMBL" id="CAFAAY010000005">
    <property type="protein sequence ID" value="CAB4807526.1"/>
    <property type="molecule type" value="Genomic_DNA"/>
</dbReference>
<dbReference type="GO" id="GO:0016779">
    <property type="term" value="F:nucleotidyltransferase activity"/>
    <property type="evidence" value="ECO:0007669"/>
    <property type="project" value="UniProtKB-ARBA"/>
</dbReference>
<accession>A0A6J6YK56</accession>
<evidence type="ECO:0000259" key="1">
    <source>
        <dbReference type="Pfam" id="PF12804"/>
    </source>
</evidence>
<protein>
    <submittedName>
        <fullName evidence="2">Unannotated protein</fullName>
    </submittedName>
</protein>
<dbReference type="InterPro" id="IPR025877">
    <property type="entry name" value="MobA-like_NTP_Trfase"/>
</dbReference>
<dbReference type="AlphaFoldDB" id="A0A6J6YK56"/>
<dbReference type="CDD" id="cd04182">
    <property type="entry name" value="GT_2_like_f"/>
    <property type="match status" value="1"/>
</dbReference>
<dbReference type="SUPFAM" id="SSF53448">
    <property type="entry name" value="Nucleotide-diphospho-sugar transferases"/>
    <property type="match status" value="1"/>
</dbReference>
<proteinExistence type="predicted"/>
<dbReference type="InterPro" id="IPR029044">
    <property type="entry name" value="Nucleotide-diphossugar_trans"/>
</dbReference>
<dbReference type="PANTHER" id="PTHR43777">
    <property type="entry name" value="MOLYBDENUM COFACTOR CYTIDYLYLTRANSFERASE"/>
    <property type="match status" value="1"/>
</dbReference>
<evidence type="ECO:0000313" key="2">
    <source>
        <dbReference type="EMBL" id="CAB4807526.1"/>
    </source>
</evidence>
<dbReference type="Gene3D" id="3.90.550.10">
    <property type="entry name" value="Spore Coat Polysaccharide Biosynthesis Protein SpsA, Chain A"/>
    <property type="match status" value="1"/>
</dbReference>
<reference evidence="2" key="1">
    <citation type="submission" date="2020-05" db="EMBL/GenBank/DDBJ databases">
        <authorList>
            <person name="Chiriac C."/>
            <person name="Salcher M."/>
            <person name="Ghai R."/>
            <person name="Kavagutti S V."/>
        </authorList>
    </citation>
    <scope>NUCLEOTIDE SEQUENCE</scope>
</reference>
<name>A0A6J6YK56_9ZZZZ</name>
<feature type="domain" description="MobA-like NTP transferase" evidence="1">
    <location>
        <begin position="4"/>
        <end position="157"/>
    </location>
</feature>
<dbReference type="PANTHER" id="PTHR43777:SF1">
    <property type="entry name" value="MOLYBDENUM COFACTOR CYTIDYLYLTRANSFERASE"/>
    <property type="match status" value="1"/>
</dbReference>
<dbReference type="Pfam" id="PF12804">
    <property type="entry name" value="NTP_transf_3"/>
    <property type="match status" value="1"/>
</dbReference>
<sequence length="182" mass="19428">MHVGLILAAGSGSRLGTPKASLVVGGHRLVDRAVNNFASAGITEIYVVLGAWQGEVQGAHVIVNENWQEGMGSSLRIGLEHISIIESATDVTISLVDLPGMTPDAIREIMQCPKDIVVGTFSGKPGHPVKFAKKYWSEVSQCAQGDVGARNFLKGRDDVHYIPLDELASGKDIDTPEDLLGR</sequence>